<dbReference type="InterPro" id="IPR050121">
    <property type="entry name" value="Cytochrome_P450_monoxygenase"/>
</dbReference>
<keyword evidence="7" id="KW-0560">Oxidoreductase</keyword>
<dbReference type="GO" id="GO:0005506">
    <property type="term" value="F:iron ion binding"/>
    <property type="evidence" value="ECO:0007669"/>
    <property type="project" value="InterPro"/>
</dbReference>
<dbReference type="AlphaFoldDB" id="G9MPC2"/>
<reference evidence="8 9" key="1">
    <citation type="journal article" date="2011" name="Genome Biol.">
        <title>Comparative genome sequence analysis underscores mycoparasitism as the ancestral life style of Trichoderma.</title>
        <authorList>
            <person name="Kubicek C.P."/>
            <person name="Herrera-Estrella A."/>
            <person name="Seidl-Seiboth V."/>
            <person name="Martinez D.A."/>
            <person name="Druzhinina I.S."/>
            <person name="Thon M."/>
            <person name="Zeilinger S."/>
            <person name="Casas-Flores S."/>
            <person name="Horwitz B.A."/>
            <person name="Mukherjee P.K."/>
            <person name="Mukherjee M."/>
            <person name="Kredics L."/>
            <person name="Alcaraz L.D."/>
            <person name="Aerts A."/>
            <person name="Antal Z."/>
            <person name="Atanasova L."/>
            <person name="Cervantes-Badillo M.G."/>
            <person name="Challacombe J."/>
            <person name="Chertkov O."/>
            <person name="McCluskey K."/>
            <person name="Coulpier F."/>
            <person name="Deshpande N."/>
            <person name="von Doehren H."/>
            <person name="Ebbole D.J."/>
            <person name="Esquivel-Naranjo E.U."/>
            <person name="Fekete E."/>
            <person name="Flipphi M."/>
            <person name="Glaser F."/>
            <person name="Gomez-Rodriguez E.Y."/>
            <person name="Gruber S."/>
            <person name="Han C."/>
            <person name="Henrissat B."/>
            <person name="Hermosa R."/>
            <person name="Hernandez-Onate M."/>
            <person name="Karaffa L."/>
            <person name="Kosti I."/>
            <person name="Le Crom S."/>
            <person name="Lindquist E."/>
            <person name="Lucas S."/>
            <person name="Luebeck M."/>
            <person name="Luebeck P.S."/>
            <person name="Margeot A."/>
            <person name="Metz B."/>
            <person name="Misra M."/>
            <person name="Nevalainen H."/>
            <person name="Omann M."/>
            <person name="Packer N."/>
            <person name="Perrone G."/>
            <person name="Uresti-Rivera E.E."/>
            <person name="Salamov A."/>
            <person name="Schmoll M."/>
            <person name="Seiboth B."/>
            <person name="Shapiro H."/>
            <person name="Sukno S."/>
            <person name="Tamayo-Ramos J.A."/>
            <person name="Tisch D."/>
            <person name="Wiest A."/>
            <person name="Wilkinson H.H."/>
            <person name="Zhang M."/>
            <person name="Coutinho P.M."/>
            <person name="Kenerley C.M."/>
            <person name="Monte E."/>
            <person name="Baker S.E."/>
            <person name="Grigoriev I.V."/>
        </authorList>
    </citation>
    <scope>NUCLEOTIDE SEQUENCE [LARGE SCALE GENOMIC DNA]</scope>
    <source>
        <strain evidence="9">Gv29-8 / FGSC 10586</strain>
    </source>
</reference>
<gene>
    <name evidence="8" type="ORF">TRIVIDRAFT_55825</name>
</gene>
<dbReference type="EMBL" id="ABDF02000005">
    <property type="protein sequence ID" value="EHK23724.1"/>
    <property type="molecule type" value="Genomic_DNA"/>
</dbReference>
<dbReference type="Pfam" id="PF00067">
    <property type="entry name" value="p450"/>
    <property type="match status" value="2"/>
</dbReference>
<dbReference type="GO" id="GO:0016705">
    <property type="term" value="F:oxidoreductase activity, acting on paired donors, with incorporation or reduction of molecular oxygen"/>
    <property type="evidence" value="ECO:0007669"/>
    <property type="project" value="InterPro"/>
</dbReference>
<proteinExistence type="inferred from homology"/>
<dbReference type="SUPFAM" id="SSF48264">
    <property type="entry name" value="Cytochrome P450"/>
    <property type="match status" value="1"/>
</dbReference>
<evidence type="ECO:0000256" key="1">
    <source>
        <dbReference type="ARBA" id="ARBA00001971"/>
    </source>
</evidence>
<protein>
    <recommendedName>
        <fullName evidence="10">Cytochrome P450 monooxygenase</fullName>
    </recommendedName>
</protein>
<comment type="caution">
    <text evidence="8">The sequence shown here is derived from an EMBL/GenBank/DDBJ whole genome shotgun (WGS) entry which is preliminary data.</text>
</comment>
<name>G9MPC2_HYPVG</name>
<evidence type="ECO:0000256" key="4">
    <source>
        <dbReference type="ARBA" id="ARBA00022723"/>
    </source>
</evidence>
<dbReference type="PANTHER" id="PTHR24305:SF232">
    <property type="entry name" value="P450, PUTATIVE (EUROFUNG)-RELATED"/>
    <property type="match status" value="1"/>
</dbReference>
<dbReference type="OrthoDB" id="1470350at2759"/>
<accession>G9MPC2</accession>
<dbReference type="GO" id="GO:0020037">
    <property type="term" value="F:heme binding"/>
    <property type="evidence" value="ECO:0007669"/>
    <property type="project" value="InterPro"/>
</dbReference>
<dbReference type="eggNOG" id="KOG0157">
    <property type="taxonomic scope" value="Eukaryota"/>
</dbReference>
<dbReference type="GeneID" id="25795562"/>
<evidence type="ECO:0008006" key="10">
    <source>
        <dbReference type="Google" id="ProtNLM"/>
    </source>
</evidence>
<feature type="binding site" description="axial binding residue" evidence="6">
    <location>
        <position position="514"/>
    </location>
    <ligand>
        <name>heme</name>
        <dbReference type="ChEBI" id="CHEBI:30413"/>
    </ligand>
    <ligandPart>
        <name>Fe</name>
        <dbReference type="ChEBI" id="CHEBI:18248"/>
    </ligandPart>
</feature>
<sequence length="567" mass="64191">MALIWILVGGSLAIILVYSLYLAALPKPLPGIPYNKESAKKVFGDVPLMQKVRYRRQWIWNQPREHGSPLCQVFLLPFRSPTVIVSDYREVMDICSRRLKEFDRGTRNKEYFSIVSPYFHFAMPTTDPQFKFHKKLVRDLMTSKFLNKVAAPRVYEKAAALVTLWNLKTYKAHGKPFEAGSDLYSATLDMICGVAFGMDDTKSALQHEVHHVQSTNPIFPNIEGESVHFSRARAIPELEALFDISKMLSIAQASPFPSYSQFLALFKPKHARAQWNRRALIKQQIDRSLPRLMLAGVEGCESALDQLLWREMNAAKEADRLPDYYSPAIRDEILGYLLGGHDTTAASLSWWVKHMSAYQSVQARLRDALRQAHSNAYRDSRLPTMSEICETSVPYLDAVMEESLRCGSVATLIARTSTCDTQILGFPIPKGTDVILTVTGPSMTEPALPIPESLRSLESQESKDRVPCWGDDVSEFKPERWLKLVKSADGSEEEEIFDQNAGPSLVFSAGPRQCFGKRLAYMKLRTAMTLLIWNFEFQLLDESLNTPDIDESFVNLPKDCYVKLAKA</sequence>
<dbReference type="InParanoid" id="G9MPC2"/>
<evidence type="ECO:0000313" key="8">
    <source>
        <dbReference type="EMBL" id="EHK23724.1"/>
    </source>
</evidence>
<dbReference type="RefSeq" id="XP_013957932.1">
    <property type="nucleotide sequence ID" value="XM_014102457.1"/>
</dbReference>
<evidence type="ECO:0000256" key="5">
    <source>
        <dbReference type="ARBA" id="ARBA00023004"/>
    </source>
</evidence>
<keyword evidence="4 6" id="KW-0479">Metal-binding</keyword>
<dbReference type="GO" id="GO:0004497">
    <property type="term" value="F:monooxygenase activity"/>
    <property type="evidence" value="ECO:0007669"/>
    <property type="project" value="UniProtKB-KW"/>
</dbReference>
<comment type="cofactor">
    <cofactor evidence="1 6">
        <name>heme</name>
        <dbReference type="ChEBI" id="CHEBI:30413"/>
    </cofactor>
</comment>
<evidence type="ECO:0000313" key="9">
    <source>
        <dbReference type="Proteomes" id="UP000007115"/>
    </source>
</evidence>
<organism evidence="8 9">
    <name type="scientific">Hypocrea virens (strain Gv29-8 / FGSC 10586)</name>
    <name type="common">Gliocladium virens</name>
    <name type="synonym">Trichoderma virens</name>
    <dbReference type="NCBI Taxonomy" id="413071"/>
    <lineage>
        <taxon>Eukaryota</taxon>
        <taxon>Fungi</taxon>
        <taxon>Dikarya</taxon>
        <taxon>Ascomycota</taxon>
        <taxon>Pezizomycotina</taxon>
        <taxon>Sordariomycetes</taxon>
        <taxon>Hypocreomycetidae</taxon>
        <taxon>Hypocreales</taxon>
        <taxon>Hypocreaceae</taxon>
        <taxon>Trichoderma</taxon>
    </lineage>
</organism>
<dbReference type="PRINTS" id="PR00385">
    <property type="entry name" value="P450"/>
</dbReference>
<keyword evidence="3 6" id="KW-0349">Heme</keyword>
<keyword evidence="5 6" id="KW-0408">Iron</keyword>
<dbReference type="STRING" id="413071.G9MPC2"/>
<dbReference type="InterPro" id="IPR036396">
    <property type="entry name" value="Cyt_P450_sf"/>
</dbReference>
<dbReference type="InterPro" id="IPR017972">
    <property type="entry name" value="Cyt_P450_CS"/>
</dbReference>
<keyword evidence="7" id="KW-0503">Monooxygenase</keyword>
<comment type="similarity">
    <text evidence="2 7">Belongs to the cytochrome P450 family.</text>
</comment>
<evidence type="ECO:0000256" key="3">
    <source>
        <dbReference type="ARBA" id="ARBA00022617"/>
    </source>
</evidence>
<evidence type="ECO:0000256" key="2">
    <source>
        <dbReference type="ARBA" id="ARBA00010617"/>
    </source>
</evidence>
<dbReference type="HOGENOM" id="CLU_025001_1_0_1"/>
<dbReference type="VEuPathDB" id="FungiDB:TRIVIDRAFT_55825"/>
<dbReference type="OMA" id="ATLDMIC"/>
<dbReference type="PRINTS" id="PR00463">
    <property type="entry name" value="EP450I"/>
</dbReference>
<dbReference type="PANTHER" id="PTHR24305">
    <property type="entry name" value="CYTOCHROME P450"/>
    <property type="match status" value="1"/>
</dbReference>
<keyword evidence="9" id="KW-1185">Reference proteome</keyword>
<dbReference type="PROSITE" id="PS00086">
    <property type="entry name" value="CYTOCHROME_P450"/>
    <property type="match status" value="1"/>
</dbReference>
<evidence type="ECO:0000256" key="6">
    <source>
        <dbReference type="PIRSR" id="PIRSR602401-1"/>
    </source>
</evidence>
<dbReference type="Proteomes" id="UP000007115">
    <property type="component" value="Unassembled WGS sequence"/>
</dbReference>
<dbReference type="Gene3D" id="1.10.630.10">
    <property type="entry name" value="Cytochrome P450"/>
    <property type="match status" value="1"/>
</dbReference>
<dbReference type="InterPro" id="IPR002401">
    <property type="entry name" value="Cyt_P450_E_grp-I"/>
</dbReference>
<evidence type="ECO:0000256" key="7">
    <source>
        <dbReference type="RuleBase" id="RU000461"/>
    </source>
</evidence>
<dbReference type="InterPro" id="IPR001128">
    <property type="entry name" value="Cyt_P450"/>
</dbReference>